<dbReference type="RefSeq" id="WP_281250973.1">
    <property type="nucleotide sequence ID" value="NZ_NBBJ01000001.1"/>
</dbReference>
<evidence type="ECO:0000313" key="1">
    <source>
        <dbReference type="EMBL" id="OWK32103.1"/>
    </source>
</evidence>
<dbReference type="Gene3D" id="2.150.10.10">
    <property type="entry name" value="Serralysin-like metalloprotease, C-terminal"/>
    <property type="match status" value="1"/>
</dbReference>
<dbReference type="PRINTS" id="PR00313">
    <property type="entry name" value="CABNDNGRPT"/>
</dbReference>
<accession>A0A245ZQT4</accession>
<dbReference type="EMBL" id="NBBJ01000001">
    <property type="protein sequence ID" value="OWK32103.1"/>
    <property type="molecule type" value="Genomic_DNA"/>
</dbReference>
<proteinExistence type="predicted"/>
<dbReference type="PROSITE" id="PS00330">
    <property type="entry name" value="HEMOLYSIN_CALCIUM"/>
    <property type="match status" value="2"/>
</dbReference>
<dbReference type="InterPro" id="IPR011049">
    <property type="entry name" value="Serralysin-like_metalloprot_C"/>
</dbReference>
<dbReference type="GO" id="GO:0005509">
    <property type="term" value="F:calcium ion binding"/>
    <property type="evidence" value="ECO:0007669"/>
    <property type="project" value="InterPro"/>
</dbReference>
<gene>
    <name evidence="1" type="primary">algE1</name>
    <name evidence="1" type="ORF">SPMU_04240</name>
</gene>
<sequence>MVDYVSGSNTANDDLRASSTGSILAGNGGDDVLRGGKGNDILVGGRGDDKLYGGAGADQFRFFGDQIDGASDVDAIYDLNFADGDTLVFGAYNGLFSTDAPGLNGFASGDSAIISSFAGLAAAYEAGGGRITYTGNPGLNLLLISFENGDGATQTIRITQGYDAFVNELSAI</sequence>
<dbReference type="Proteomes" id="UP000197783">
    <property type="component" value="Unassembled WGS sequence"/>
</dbReference>
<keyword evidence="1" id="KW-0413">Isomerase</keyword>
<comment type="caution">
    <text evidence="1">The sequence shown here is derived from an EMBL/GenBank/DDBJ whole genome shotgun (WGS) entry which is preliminary data.</text>
</comment>
<dbReference type="SUPFAM" id="SSF51120">
    <property type="entry name" value="beta-Roll"/>
    <property type="match status" value="1"/>
</dbReference>
<name>A0A245ZQT4_9SPHN</name>
<keyword evidence="2" id="KW-1185">Reference proteome</keyword>
<evidence type="ECO:0000313" key="2">
    <source>
        <dbReference type="Proteomes" id="UP000197783"/>
    </source>
</evidence>
<reference evidence="1 2" key="1">
    <citation type="submission" date="2017-03" db="EMBL/GenBank/DDBJ databases">
        <title>Genome sequence of Sphingomonas mucosissima DSM 17494.</title>
        <authorList>
            <person name="Poehlein A."/>
            <person name="Wuebbeler J.H."/>
            <person name="Steinbuechel A."/>
            <person name="Daniel R."/>
        </authorList>
    </citation>
    <scope>NUCLEOTIDE SEQUENCE [LARGE SCALE GENOMIC DNA]</scope>
    <source>
        <strain evidence="1 2">DSM 17494</strain>
    </source>
</reference>
<dbReference type="Pfam" id="PF00353">
    <property type="entry name" value="HemolysinCabind"/>
    <property type="match status" value="1"/>
</dbReference>
<dbReference type="AlphaFoldDB" id="A0A245ZQT4"/>
<protein>
    <submittedName>
        <fullName evidence="1">Poly(Beta-D-mannuronate) C5 epimerase 1</fullName>
        <ecNumber evidence="1">5.1.3.-</ecNumber>
    </submittedName>
</protein>
<dbReference type="GO" id="GO:0016853">
    <property type="term" value="F:isomerase activity"/>
    <property type="evidence" value="ECO:0007669"/>
    <property type="project" value="UniProtKB-KW"/>
</dbReference>
<organism evidence="1 2">
    <name type="scientific">Sphingomonas mucosissima</name>
    <dbReference type="NCBI Taxonomy" id="370959"/>
    <lineage>
        <taxon>Bacteria</taxon>
        <taxon>Pseudomonadati</taxon>
        <taxon>Pseudomonadota</taxon>
        <taxon>Alphaproteobacteria</taxon>
        <taxon>Sphingomonadales</taxon>
        <taxon>Sphingomonadaceae</taxon>
        <taxon>Sphingomonas</taxon>
    </lineage>
</organism>
<dbReference type="InterPro" id="IPR001343">
    <property type="entry name" value="Hemolysn_Ca-bd"/>
</dbReference>
<dbReference type="EC" id="5.1.3.-" evidence="1"/>
<dbReference type="InterPro" id="IPR018511">
    <property type="entry name" value="Hemolysin-typ_Ca-bd_CS"/>
</dbReference>